<dbReference type="GO" id="GO:0016579">
    <property type="term" value="P:protein deubiquitination"/>
    <property type="evidence" value="ECO:0007669"/>
    <property type="project" value="InterPro"/>
</dbReference>
<feature type="region of interest" description="Disordered" evidence="4">
    <location>
        <begin position="57"/>
        <end position="76"/>
    </location>
</feature>
<evidence type="ECO:0000256" key="3">
    <source>
        <dbReference type="ARBA" id="ARBA00022801"/>
    </source>
</evidence>
<feature type="compositionally biased region" description="Polar residues" evidence="4">
    <location>
        <begin position="1140"/>
        <end position="1150"/>
    </location>
</feature>
<dbReference type="PANTHER" id="PTHR21646:SF20">
    <property type="entry name" value="UBIQUITIN CARBOXYL-TERMINAL HYDROLASE 43"/>
    <property type="match status" value="1"/>
</dbReference>
<dbReference type="PANTHER" id="PTHR21646">
    <property type="entry name" value="UBIQUITIN CARBOXYL-TERMINAL HYDROLASE"/>
    <property type="match status" value="1"/>
</dbReference>
<name>A0A553MTC1_9TELE</name>
<dbReference type="Gene3D" id="3.90.70.10">
    <property type="entry name" value="Cysteine proteinases"/>
    <property type="match status" value="2"/>
</dbReference>
<feature type="compositionally biased region" description="Basic and acidic residues" evidence="4">
    <location>
        <begin position="1032"/>
        <end position="1052"/>
    </location>
</feature>
<feature type="compositionally biased region" description="Polar residues" evidence="4">
    <location>
        <begin position="1170"/>
        <end position="1192"/>
    </location>
</feature>
<dbReference type="AlphaFoldDB" id="A0A553MTC1"/>
<dbReference type="Proteomes" id="UP000316079">
    <property type="component" value="Unassembled WGS sequence"/>
</dbReference>
<feature type="region of interest" description="Disordered" evidence="4">
    <location>
        <begin position="1"/>
        <end position="31"/>
    </location>
</feature>
<comment type="catalytic activity">
    <reaction evidence="1">
        <text>Thiol-dependent hydrolysis of ester, thioester, amide, peptide and isopeptide bonds formed by the C-terminal Gly of ubiquitin (a 76-residue protein attached to proteins as an intracellular targeting signal).</text>
        <dbReference type="EC" id="3.4.19.12"/>
    </reaction>
</comment>
<feature type="compositionally biased region" description="Basic and acidic residues" evidence="4">
    <location>
        <begin position="929"/>
        <end position="938"/>
    </location>
</feature>
<accession>A0A553MTC1</accession>
<dbReference type="PROSITE" id="PS00972">
    <property type="entry name" value="USP_1"/>
    <property type="match status" value="1"/>
</dbReference>
<dbReference type="STRING" id="623744.A0A553MTC1"/>
<feature type="compositionally biased region" description="Basic and acidic residues" evidence="4">
    <location>
        <begin position="1074"/>
        <end position="1094"/>
    </location>
</feature>
<dbReference type="InterPro" id="IPR028889">
    <property type="entry name" value="USP"/>
</dbReference>
<feature type="compositionally biased region" description="Polar residues" evidence="4">
    <location>
        <begin position="1013"/>
        <end position="1023"/>
    </location>
</feature>
<dbReference type="CDD" id="cd02674">
    <property type="entry name" value="Peptidase_C19R"/>
    <property type="match status" value="1"/>
</dbReference>
<feature type="domain" description="USP" evidence="5">
    <location>
        <begin position="112"/>
        <end position="804"/>
    </location>
</feature>
<dbReference type="InterPro" id="IPR018200">
    <property type="entry name" value="USP_CS"/>
</dbReference>
<protein>
    <recommendedName>
        <fullName evidence="2">ubiquitinyl hydrolase 1</fullName>
        <ecNumber evidence="2">3.4.19.12</ecNumber>
    </recommendedName>
</protein>
<evidence type="ECO:0000259" key="5">
    <source>
        <dbReference type="PROSITE" id="PS50235"/>
    </source>
</evidence>
<feature type="compositionally biased region" description="Basic and acidic residues" evidence="4">
    <location>
        <begin position="949"/>
        <end position="968"/>
    </location>
</feature>
<feature type="compositionally biased region" description="Acidic residues" evidence="4">
    <location>
        <begin position="59"/>
        <end position="70"/>
    </location>
</feature>
<gene>
    <name evidence="6" type="ORF">DNTS_034990</name>
</gene>
<dbReference type="SUPFAM" id="SSF54001">
    <property type="entry name" value="Cysteine proteinases"/>
    <property type="match status" value="1"/>
</dbReference>
<dbReference type="InterPro" id="IPR050185">
    <property type="entry name" value="Ub_carboxyl-term_hydrolase"/>
</dbReference>
<feature type="region of interest" description="Disordered" evidence="4">
    <location>
        <begin position="842"/>
        <end position="1204"/>
    </location>
</feature>
<comment type="caution">
    <text evidence="6">The sequence shown here is derived from an EMBL/GenBank/DDBJ whole genome shotgun (WGS) entry which is preliminary data.</text>
</comment>
<dbReference type="GO" id="GO:0004843">
    <property type="term" value="F:cysteine-type deubiquitinase activity"/>
    <property type="evidence" value="ECO:0007669"/>
    <property type="project" value="UniProtKB-EC"/>
</dbReference>
<dbReference type="OrthoDB" id="292964at2759"/>
<keyword evidence="7" id="KW-1185">Reference proteome</keyword>
<dbReference type="EMBL" id="SRMA01027286">
    <property type="protein sequence ID" value="TRY56405.1"/>
    <property type="molecule type" value="Genomic_DNA"/>
</dbReference>
<feature type="compositionally biased region" description="Polar residues" evidence="4">
    <location>
        <begin position="1114"/>
        <end position="1124"/>
    </location>
</feature>
<reference evidence="6 7" key="1">
    <citation type="journal article" date="2019" name="Sci. Data">
        <title>Hybrid genome assembly and annotation of Danionella translucida.</title>
        <authorList>
            <person name="Kadobianskyi M."/>
            <person name="Schulze L."/>
            <person name="Schuelke M."/>
            <person name="Judkewitz B."/>
        </authorList>
    </citation>
    <scope>NUCLEOTIDE SEQUENCE [LARGE SCALE GENOMIC DNA]</scope>
    <source>
        <strain evidence="6 7">Bolton</strain>
    </source>
</reference>
<organism evidence="6 7">
    <name type="scientific">Danionella cerebrum</name>
    <dbReference type="NCBI Taxonomy" id="2873325"/>
    <lineage>
        <taxon>Eukaryota</taxon>
        <taxon>Metazoa</taxon>
        <taxon>Chordata</taxon>
        <taxon>Craniata</taxon>
        <taxon>Vertebrata</taxon>
        <taxon>Euteleostomi</taxon>
        <taxon>Actinopterygii</taxon>
        <taxon>Neopterygii</taxon>
        <taxon>Teleostei</taxon>
        <taxon>Ostariophysi</taxon>
        <taxon>Cypriniformes</taxon>
        <taxon>Danionidae</taxon>
        <taxon>Danioninae</taxon>
        <taxon>Danionella</taxon>
    </lineage>
</organism>
<evidence type="ECO:0000256" key="2">
    <source>
        <dbReference type="ARBA" id="ARBA00012759"/>
    </source>
</evidence>
<dbReference type="FunFam" id="3.90.70.10:FF:000048">
    <property type="entry name" value="Ubiquitin carboxyl-terminal hydrolase 31"/>
    <property type="match status" value="1"/>
</dbReference>
<dbReference type="InterPro" id="IPR038765">
    <property type="entry name" value="Papain-like_cys_pep_sf"/>
</dbReference>
<proteinExistence type="predicted"/>
<evidence type="ECO:0000256" key="4">
    <source>
        <dbReference type="SAM" id="MobiDB-lite"/>
    </source>
</evidence>
<dbReference type="EC" id="3.4.19.12" evidence="2"/>
<sequence>MDTTRETRKQTMKAKSAKRKENSHNSQKLFRRRSLRSLGNFMSRIVKTLGTLAHFGDADQPDAAEEDDGGFGDSMSVQNSGSFRESLVRKTSYGSVKERLSWCYGEKTPGVQGLKNHGNTCFMNAVVQCLSNTELLAEYLGLEQYKDELIELRINGTMKSEEVRGEVTDKLASLVRALWTLDYTPQLSVDFKGTVAKYGSQFKGNAQHDALEFLLWLLDCVHEDANLSPDNNNCIRGKPSSKHLERTDAEQKMSLKETVWDSGCLTDMKKQQGLNGASDKRINKYREEVAGVPMGLEESSCSGAANSLATQPGTRHSFVQEHFQAQYRSSLTCPHCLKQSNTFDPFLCISLPIPLRQTRALNVTLVLNAEGQRKFLRVGLAVPLFGSVSTLRTMVAEEAKSTPDQVILAEMNSSGFHRSFCDEDDMTSISESDVIFAFFVPPQITRGGSMRFSGYHLSLPSSPYTGNWERRRLTSSGALSSDFLNQGGSSKILLLICNVAGTGQQATRCDTVNQVWATVLAQIGEDSFLGSAPTEHLQQAFHIPEKPNHEGDTGDLFKIRVVGGSASCSYLSPHANRPLCHPTMDRALKLCGPGGPLHVKLVVEWDIRTKECLFGNIQEEVIEDTESVKIQQQNHVQQHSCTLDECFQLYTKEEQLAPDDAWKCPHCKQLQQGMVKMSLWTLPDILILHLKRFRQVGKRRNKLSTLIHFPISGLDMTPHVVKRSQSIKNLAPFPSAWKHGETDFLYDLYAVCNHHGGMHGGHYTAFCRNSVDGHWYSYDDSSVEVVPEAELCTRGAYILFYQRRNVIPPWSANSSVRGSTSSTMSDHWLIRLNGDSTRASMVSRSSTACPPPIQDSPESPVFQNEPTVEERGGFESRPFVRGVQGRSASMKSPTKPKVLPLRWSFGNKDRHKPAPASNQAPAELVEYLESGRRPRCTKDPIVSLMTRAPNKEDKTKKDVRSSRSDPQENPKIPQGQEKCSMEKAMGQQPSSISRPKEDGTLTRRSRKSKPKDQFQSTKKSSAANEAGFAGPRDSENTQKELAAKGQVHSEDKHRKRQDTKRHENVFGFLKGGFMKKDSLQRSQENELVKKHDPAVKSLSGVGISNGKHHKSSEVKSSGINQNKGLANGKVSYGSSDMKRSQSSSNIQSKTDLGLRRTASLHKNGTLVAQPKSTAAERSSQDTLQRIRYSTHSLGRKKPVPESSF</sequence>
<dbReference type="InterPro" id="IPR001394">
    <property type="entry name" value="Peptidase_C19_UCH"/>
</dbReference>
<dbReference type="PROSITE" id="PS00973">
    <property type="entry name" value="USP_2"/>
    <property type="match status" value="1"/>
</dbReference>
<dbReference type="Pfam" id="PF00443">
    <property type="entry name" value="UCH"/>
    <property type="match status" value="1"/>
</dbReference>
<dbReference type="PROSITE" id="PS50235">
    <property type="entry name" value="USP_3"/>
    <property type="match status" value="1"/>
</dbReference>
<keyword evidence="3" id="KW-0378">Hydrolase</keyword>
<evidence type="ECO:0000313" key="7">
    <source>
        <dbReference type="Proteomes" id="UP000316079"/>
    </source>
</evidence>
<evidence type="ECO:0000313" key="6">
    <source>
        <dbReference type="EMBL" id="TRY56405.1"/>
    </source>
</evidence>
<evidence type="ECO:0000256" key="1">
    <source>
        <dbReference type="ARBA" id="ARBA00000707"/>
    </source>
</evidence>